<organism evidence="1 2">
    <name type="scientific">Marinobacter nauticus</name>
    <name type="common">Marinobacter hydrocarbonoclasticus</name>
    <name type="synonym">Marinobacter aquaeolei</name>
    <dbReference type="NCBI Taxonomy" id="2743"/>
    <lineage>
        <taxon>Bacteria</taxon>
        <taxon>Pseudomonadati</taxon>
        <taxon>Pseudomonadota</taxon>
        <taxon>Gammaproteobacteria</taxon>
        <taxon>Pseudomonadales</taxon>
        <taxon>Marinobacteraceae</taxon>
        <taxon>Marinobacter</taxon>
    </lineage>
</organism>
<feature type="non-terminal residue" evidence="1">
    <location>
        <position position="1"/>
    </location>
</feature>
<dbReference type="AlphaFoldDB" id="A0A3B8WIQ0"/>
<feature type="non-terminal residue" evidence="1">
    <location>
        <position position="42"/>
    </location>
</feature>
<evidence type="ECO:0000313" key="2">
    <source>
        <dbReference type="Proteomes" id="UP000261325"/>
    </source>
</evidence>
<accession>A0A3B8WIQ0</accession>
<gene>
    <name evidence="1" type="ORF">DCF82_14395</name>
</gene>
<dbReference type="EMBL" id="DLYI01000192">
    <property type="protein sequence ID" value="HAC28983.1"/>
    <property type="molecule type" value="Genomic_DNA"/>
</dbReference>
<proteinExistence type="predicted"/>
<evidence type="ECO:0000313" key="1">
    <source>
        <dbReference type="EMBL" id="HAC28983.1"/>
    </source>
</evidence>
<sequence>LSRLRQQLTSANDEMDRLTERSNAISMVLEVISDIAEQTNLL</sequence>
<dbReference type="Gene3D" id="1.10.287.950">
    <property type="entry name" value="Methyl-accepting chemotaxis protein"/>
    <property type="match status" value="1"/>
</dbReference>
<reference evidence="1 2" key="1">
    <citation type="journal article" date="2018" name="Nat. Biotechnol.">
        <title>A standardized bacterial taxonomy based on genome phylogeny substantially revises the tree of life.</title>
        <authorList>
            <person name="Parks D.H."/>
            <person name="Chuvochina M."/>
            <person name="Waite D.W."/>
            <person name="Rinke C."/>
            <person name="Skarshewski A."/>
            <person name="Chaumeil P.A."/>
            <person name="Hugenholtz P."/>
        </authorList>
    </citation>
    <scope>NUCLEOTIDE SEQUENCE [LARGE SCALE GENOMIC DNA]</scope>
    <source>
        <strain evidence="1">UBA9049</strain>
    </source>
</reference>
<dbReference type="Proteomes" id="UP000261325">
    <property type="component" value="Unassembled WGS sequence"/>
</dbReference>
<protein>
    <submittedName>
        <fullName evidence="1">Methyl-accepting chemotaxis protein</fullName>
    </submittedName>
</protein>
<comment type="caution">
    <text evidence="1">The sequence shown here is derived from an EMBL/GenBank/DDBJ whole genome shotgun (WGS) entry which is preliminary data.</text>
</comment>
<dbReference type="SUPFAM" id="SSF58104">
    <property type="entry name" value="Methyl-accepting chemotaxis protein (MCP) signaling domain"/>
    <property type="match status" value="1"/>
</dbReference>
<name>A0A3B8WIQ0_MARNT</name>